<dbReference type="Proteomes" id="UP001232445">
    <property type="component" value="Unassembled WGS sequence"/>
</dbReference>
<keyword evidence="11" id="KW-1185">Reference proteome</keyword>
<protein>
    <recommendedName>
        <fullName evidence="6">Aminopyrimidine aminohydrolase</fullName>
        <ecNumber evidence="5">3.5.99.2</ecNumber>
    </recommendedName>
</protein>
<comment type="catalytic activity">
    <reaction evidence="8">
        <text>thiamine + H2O = 5-(2-hydroxyethyl)-4-methylthiazole + 4-amino-5-hydroxymethyl-2-methylpyrimidine + H(+)</text>
        <dbReference type="Rhea" id="RHEA:17509"/>
        <dbReference type="ChEBI" id="CHEBI:15377"/>
        <dbReference type="ChEBI" id="CHEBI:15378"/>
        <dbReference type="ChEBI" id="CHEBI:16892"/>
        <dbReference type="ChEBI" id="CHEBI:17957"/>
        <dbReference type="ChEBI" id="CHEBI:18385"/>
        <dbReference type="EC" id="3.5.99.2"/>
    </reaction>
</comment>
<evidence type="ECO:0000256" key="8">
    <source>
        <dbReference type="ARBA" id="ARBA00048337"/>
    </source>
</evidence>
<evidence type="ECO:0000259" key="9">
    <source>
        <dbReference type="Pfam" id="PF03070"/>
    </source>
</evidence>
<evidence type="ECO:0000256" key="5">
    <source>
        <dbReference type="ARBA" id="ARBA00012684"/>
    </source>
</evidence>
<dbReference type="EC" id="3.5.99.2" evidence="5"/>
<evidence type="ECO:0000256" key="6">
    <source>
        <dbReference type="ARBA" id="ARBA00013647"/>
    </source>
</evidence>
<gene>
    <name evidence="10" type="ORF">J2S00_001771</name>
</gene>
<evidence type="ECO:0000256" key="4">
    <source>
        <dbReference type="ARBA" id="ARBA00011881"/>
    </source>
</evidence>
<keyword evidence="7" id="KW-0784">Thiamine biosynthesis</keyword>
<comment type="similarity">
    <text evidence="3">Belongs to the TenA family.</text>
</comment>
<comment type="caution">
    <text evidence="10">The sequence shown here is derived from an EMBL/GenBank/DDBJ whole genome shotgun (WGS) entry which is preliminary data.</text>
</comment>
<evidence type="ECO:0000256" key="3">
    <source>
        <dbReference type="ARBA" id="ARBA00010264"/>
    </source>
</evidence>
<dbReference type="EMBL" id="JAUSUQ010000005">
    <property type="protein sequence ID" value="MDQ0338985.1"/>
    <property type="molecule type" value="Genomic_DNA"/>
</dbReference>
<evidence type="ECO:0000313" key="10">
    <source>
        <dbReference type="EMBL" id="MDQ0338985.1"/>
    </source>
</evidence>
<sequence length="44" mass="5638">MDEQAEGKPERELERLEEIFLNTTRFEYLFWEMSYYRKMWPTDE</sequence>
<evidence type="ECO:0000256" key="1">
    <source>
        <dbReference type="ARBA" id="ARBA00001881"/>
    </source>
</evidence>
<proteinExistence type="inferred from homology"/>
<dbReference type="InterPro" id="IPR016084">
    <property type="entry name" value="Haem_Oase-like_multi-hlx"/>
</dbReference>
<dbReference type="Gene3D" id="1.20.910.10">
    <property type="entry name" value="Heme oxygenase-like"/>
    <property type="match status" value="1"/>
</dbReference>
<accession>A0ABU0CTZ7</accession>
<evidence type="ECO:0000256" key="2">
    <source>
        <dbReference type="ARBA" id="ARBA00004948"/>
    </source>
</evidence>
<evidence type="ECO:0000313" key="11">
    <source>
        <dbReference type="Proteomes" id="UP001232445"/>
    </source>
</evidence>
<evidence type="ECO:0000256" key="7">
    <source>
        <dbReference type="ARBA" id="ARBA00022977"/>
    </source>
</evidence>
<dbReference type="Pfam" id="PF03070">
    <property type="entry name" value="TENA_THI-4"/>
    <property type="match status" value="1"/>
</dbReference>
<comment type="subunit">
    <text evidence="4">Homotetramer.</text>
</comment>
<feature type="domain" description="Thiaminase-2/PQQC" evidence="9">
    <location>
        <begin position="9"/>
        <end position="35"/>
    </location>
</feature>
<comment type="pathway">
    <text evidence="2">Cofactor biosynthesis; thiamine diphosphate biosynthesis.</text>
</comment>
<reference evidence="10 11" key="1">
    <citation type="submission" date="2023-07" db="EMBL/GenBank/DDBJ databases">
        <title>Genomic Encyclopedia of Type Strains, Phase IV (KMG-IV): sequencing the most valuable type-strain genomes for metagenomic binning, comparative biology and taxonomic classification.</title>
        <authorList>
            <person name="Goeker M."/>
        </authorList>
    </citation>
    <scope>NUCLEOTIDE SEQUENCE [LARGE SCALE GENOMIC DNA]</scope>
    <source>
        <strain evidence="10 11">DSM 17740</strain>
    </source>
</reference>
<organism evidence="10 11">
    <name type="scientific">Caldalkalibacillus uzonensis</name>
    <dbReference type="NCBI Taxonomy" id="353224"/>
    <lineage>
        <taxon>Bacteria</taxon>
        <taxon>Bacillati</taxon>
        <taxon>Bacillota</taxon>
        <taxon>Bacilli</taxon>
        <taxon>Bacillales</taxon>
        <taxon>Bacillaceae</taxon>
        <taxon>Caldalkalibacillus</taxon>
    </lineage>
</organism>
<dbReference type="SUPFAM" id="SSF48613">
    <property type="entry name" value="Heme oxygenase-like"/>
    <property type="match status" value="1"/>
</dbReference>
<dbReference type="InterPro" id="IPR004305">
    <property type="entry name" value="Thiaminase-2/PQQC"/>
</dbReference>
<comment type="catalytic activity">
    <reaction evidence="1">
        <text>4-amino-5-aminomethyl-2-methylpyrimidine + H2O = 4-amino-5-hydroxymethyl-2-methylpyrimidine + NH4(+)</text>
        <dbReference type="Rhea" id="RHEA:31799"/>
        <dbReference type="ChEBI" id="CHEBI:15377"/>
        <dbReference type="ChEBI" id="CHEBI:16892"/>
        <dbReference type="ChEBI" id="CHEBI:28938"/>
        <dbReference type="ChEBI" id="CHEBI:63416"/>
        <dbReference type="EC" id="3.5.99.2"/>
    </reaction>
</comment>
<name>A0ABU0CTZ7_9BACI</name>